<keyword evidence="4" id="KW-1185">Reference proteome</keyword>
<keyword evidence="1" id="KW-0732">Signal</keyword>
<feature type="domain" description="Cytochrome c-552/4" evidence="2">
    <location>
        <begin position="182"/>
        <end position="226"/>
    </location>
</feature>
<dbReference type="InterPro" id="IPR051829">
    <property type="entry name" value="Multiheme_Cytochr_ET"/>
</dbReference>
<evidence type="ECO:0000256" key="1">
    <source>
        <dbReference type="ARBA" id="ARBA00022729"/>
    </source>
</evidence>
<evidence type="ECO:0000313" key="3">
    <source>
        <dbReference type="EMBL" id="QEM11620.1"/>
    </source>
</evidence>
<reference evidence="3" key="1">
    <citation type="submission" date="2019-08" db="EMBL/GenBank/DDBJ databases">
        <title>Comparative genome analysis confer to the adaptation heavy metal polluted environment.</title>
        <authorList>
            <person name="Li Y."/>
        </authorList>
    </citation>
    <scope>NUCLEOTIDE SEQUENCE [LARGE SCALE GENOMIC DNA]</scope>
    <source>
        <strain evidence="3">P1</strain>
    </source>
</reference>
<evidence type="ECO:0000313" key="4">
    <source>
        <dbReference type="Proteomes" id="UP000251402"/>
    </source>
</evidence>
<dbReference type="EMBL" id="CP043450">
    <property type="protein sequence ID" value="QEM11620.1"/>
    <property type="molecule type" value="Genomic_DNA"/>
</dbReference>
<dbReference type="InterPro" id="IPR036280">
    <property type="entry name" value="Multihaem_cyt_sf"/>
</dbReference>
<dbReference type="InterPro" id="IPR023155">
    <property type="entry name" value="Cyt_c-552/4"/>
</dbReference>
<dbReference type="PANTHER" id="PTHR35038">
    <property type="entry name" value="DISSIMILATORY SULFITE REDUCTASE SIRA"/>
    <property type="match status" value="1"/>
</dbReference>
<organism evidence="3 4">
    <name type="scientific">Mucilaginibacter rubeus</name>
    <dbReference type="NCBI Taxonomy" id="2027860"/>
    <lineage>
        <taxon>Bacteria</taxon>
        <taxon>Pseudomonadati</taxon>
        <taxon>Bacteroidota</taxon>
        <taxon>Sphingobacteriia</taxon>
        <taxon>Sphingobacteriales</taxon>
        <taxon>Sphingobacteriaceae</taxon>
        <taxon>Mucilaginibacter</taxon>
    </lineage>
</organism>
<dbReference type="KEGG" id="mrub:DEO27_016825"/>
<dbReference type="SUPFAM" id="SSF48695">
    <property type="entry name" value="Multiheme cytochromes"/>
    <property type="match status" value="1"/>
</dbReference>
<dbReference type="PANTHER" id="PTHR35038:SF8">
    <property type="entry name" value="C-TYPE POLYHEME CYTOCHROME OMCC"/>
    <property type="match status" value="1"/>
</dbReference>
<dbReference type="Gene3D" id="3.90.10.10">
    <property type="entry name" value="Cytochrome C3"/>
    <property type="match status" value="1"/>
</dbReference>
<sequence length="425" mass="48030">MEGYHIASSIFTRTIMLKQRTFFLALLLLIPLSFLLVQCFSDKPEDPRAEIFAGSASCQKCHKDVYDSYLHTAHYLSSRPTSAEIVHGSFDPHKNTLQYADGTVVKMEKRNGELYQVSYTNNKETVAHKMDITFGVTKAQTYMYWQDKQLFELPVSYFNTVHGWANSPGYDGAKPDFNRPILQRCFECHASFIRQASQQNIDLQNRKIEFEPASIIYGIDCERCHGPAANHVNYHEAYPEEKTAKYIIRFASLTRAQKMDACGVCHSSSKQAFQLSIFKFKMGDTLARFKEPDYLNIQTNAASLDVHGNQNGLLTASKCYLMSNMDCSTCHNTHVNNGGNLALYSKKCMSCHTEANHNLCKVAPKLSAMMQNNCIDCHMPLKPSNTIAVNDTSGKSSSPYLVRTHRIAIYPNETKKILAFLNTAR</sequence>
<dbReference type="CDD" id="cd08168">
    <property type="entry name" value="Cytochrom_C3"/>
    <property type="match status" value="1"/>
</dbReference>
<dbReference type="Proteomes" id="UP000251402">
    <property type="component" value="Chromosome"/>
</dbReference>
<accession>A0A5C1I2X7</accession>
<proteinExistence type="predicted"/>
<name>A0A5C1I2X7_9SPHI</name>
<dbReference type="Gene3D" id="1.10.1130.10">
    <property type="entry name" value="Flavocytochrome C3, Chain A"/>
    <property type="match status" value="1"/>
</dbReference>
<evidence type="ECO:0000259" key="2">
    <source>
        <dbReference type="Pfam" id="PF13435"/>
    </source>
</evidence>
<dbReference type="AlphaFoldDB" id="A0A5C1I2X7"/>
<dbReference type="OrthoDB" id="9814800at2"/>
<dbReference type="Pfam" id="PF13435">
    <property type="entry name" value="Cytochrome_C554"/>
    <property type="match status" value="1"/>
</dbReference>
<protein>
    <recommendedName>
        <fullName evidence="2">Cytochrome c-552/4 domain-containing protein</fullName>
    </recommendedName>
</protein>
<gene>
    <name evidence="3" type="ORF">DEO27_016825</name>
</gene>